<dbReference type="Pfam" id="PF00656">
    <property type="entry name" value="Peptidase_C14"/>
    <property type="match status" value="1"/>
</dbReference>
<organism evidence="3 4">
    <name type="scientific">Trematosphaeria pertusa</name>
    <dbReference type="NCBI Taxonomy" id="390896"/>
    <lineage>
        <taxon>Eukaryota</taxon>
        <taxon>Fungi</taxon>
        <taxon>Dikarya</taxon>
        <taxon>Ascomycota</taxon>
        <taxon>Pezizomycotina</taxon>
        <taxon>Dothideomycetes</taxon>
        <taxon>Pleosporomycetidae</taxon>
        <taxon>Pleosporales</taxon>
        <taxon>Massarineae</taxon>
        <taxon>Trematosphaeriaceae</taxon>
        <taxon>Trematosphaeria</taxon>
    </lineage>
</organism>
<name>A0A6A6J4H7_9PLEO</name>
<dbReference type="GO" id="GO:0006508">
    <property type="term" value="P:proteolysis"/>
    <property type="evidence" value="ECO:0007669"/>
    <property type="project" value="InterPro"/>
</dbReference>
<dbReference type="GeneID" id="54585869"/>
<evidence type="ECO:0000313" key="4">
    <source>
        <dbReference type="Proteomes" id="UP000800094"/>
    </source>
</evidence>
<dbReference type="RefSeq" id="XP_033691774.1">
    <property type="nucleotide sequence ID" value="XM_033832539.1"/>
</dbReference>
<feature type="compositionally biased region" description="Polar residues" evidence="1">
    <location>
        <begin position="363"/>
        <end position="379"/>
    </location>
</feature>
<dbReference type="GO" id="GO:0004197">
    <property type="term" value="F:cysteine-type endopeptidase activity"/>
    <property type="evidence" value="ECO:0007669"/>
    <property type="project" value="InterPro"/>
</dbReference>
<dbReference type="Gene3D" id="3.40.50.1460">
    <property type="match status" value="1"/>
</dbReference>
<proteinExistence type="predicted"/>
<dbReference type="EMBL" id="ML987189">
    <property type="protein sequence ID" value="KAF2256770.1"/>
    <property type="molecule type" value="Genomic_DNA"/>
</dbReference>
<feature type="domain" description="Peptidase C14 caspase" evidence="2">
    <location>
        <begin position="88"/>
        <end position="196"/>
    </location>
</feature>
<evidence type="ECO:0000256" key="1">
    <source>
        <dbReference type="SAM" id="MobiDB-lite"/>
    </source>
</evidence>
<protein>
    <recommendedName>
        <fullName evidence="2">Peptidase C14 caspase domain-containing protein</fullName>
    </recommendedName>
</protein>
<dbReference type="OrthoDB" id="4760831at2759"/>
<reference evidence="3" key="1">
    <citation type="journal article" date="2020" name="Stud. Mycol.">
        <title>101 Dothideomycetes genomes: a test case for predicting lifestyles and emergence of pathogens.</title>
        <authorList>
            <person name="Haridas S."/>
            <person name="Albert R."/>
            <person name="Binder M."/>
            <person name="Bloem J."/>
            <person name="Labutti K."/>
            <person name="Salamov A."/>
            <person name="Andreopoulos B."/>
            <person name="Baker S."/>
            <person name="Barry K."/>
            <person name="Bills G."/>
            <person name="Bluhm B."/>
            <person name="Cannon C."/>
            <person name="Castanera R."/>
            <person name="Culley D."/>
            <person name="Daum C."/>
            <person name="Ezra D."/>
            <person name="Gonzalez J."/>
            <person name="Henrissat B."/>
            <person name="Kuo A."/>
            <person name="Liang C."/>
            <person name="Lipzen A."/>
            <person name="Lutzoni F."/>
            <person name="Magnuson J."/>
            <person name="Mondo S."/>
            <person name="Nolan M."/>
            <person name="Ohm R."/>
            <person name="Pangilinan J."/>
            <person name="Park H.-J."/>
            <person name="Ramirez L."/>
            <person name="Alfaro M."/>
            <person name="Sun H."/>
            <person name="Tritt A."/>
            <person name="Yoshinaga Y."/>
            <person name="Zwiers L.-H."/>
            <person name="Turgeon B."/>
            <person name="Goodwin S."/>
            <person name="Spatafora J."/>
            <person name="Crous P."/>
            <person name="Grigoriev I."/>
        </authorList>
    </citation>
    <scope>NUCLEOTIDE SEQUENCE</scope>
    <source>
        <strain evidence="3">CBS 122368</strain>
    </source>
</reference>
<accession>A0A6A6J4H7</accession>
<keyword evidence="4" id="KW-1185">Reference proteome</keyword>
<feature type="region of interest" description="Disordered" evidence="1">
    <location>
        <begin position="363"/>
        <end position="414"/>
    </location>
</feature>
<dbReference type="AlphaFoldDB" id="A0A6A6J4H7"/>
<gene>
    <name evidence="3" type="ORF">BU26DRAFT_558209</name>
</gene>
<sequence length="414" mass="47215">MPTDELQIDSSAIPWSDTGRNLMKRDESPASPLEPLEVLRLQADCQEFRKAFDDNMKNKPIHHDHGYVLLLSWEDELDDLQVKDEVFELQRVFTDEYGFDVTWKKLDNKRPKHQLNCFLSEFMYQHDNEYTLLIIYYAGHGSYRDNSVHLHASTSQQTDAEKARNHIAWSGAEDNITPTEADVLVIFDCCEAGGLGGLKVRHSRPSFEFIAACGKKERTPRPGERSFTSGLMWALKELREDYPFSAITLVEKIKKYPLLLETQSPELLRRNEFADGLVWISPLNVVGPKPEAAVQSVKRDPRHEYIDLRFNFYRRVKTEDAKNLAKHLSPLVSSEESFGAKHITLLDISSTFSKAVAGFQSSSMASKRKSLTPTPQIMQYSHEEDSEGCPPTKRSRQDDARGPSSNQDYAEPSI</sequence>
<dbReference type="InterPro" id="IPR011600">
    <property type="entry name" value="Pept_C14_caspase"/>
</dbReference>
<evidence type="ECO:0000313" key="3">
    <source>
        <dbReference type="EMBL" id="KAF2256770.1"/>
    </source>
</evidence>
<dbReference type="Proteomes" id="UP000800094">
    <property type="component" value="Unassembled WGS sequence"/>
</dbReference>
<evidence type="ECO:0000259" key="2">
    <source>
        <dbReference type="Pfam" id="PF00656"/>
    </source>
</evidence>